<protein>
    <submittedName>
        <fullName evidence="1">Cellulose biosynthesis protein BcsQ</fullName>
    </submittedName>
</protein>
<dbReference type="EMBL" id="FWYD01000019">
    <property type="protein sequence ID" value="SMD02581.1"/>
    <property type="molecule type" value="Genomic_DNA"/>
</dbReference>
<dbReference type="InterPro" id="IPR050678">
    <property type="entry name" value="DNA_Partitioning_ATPase"/>
</dbReference>
<sequence>MADDEQEYNLPVITAFSFKGGAGKTTLLALLGSAALVSGYRVIFIDTDGTKNLASWHEAAVKNDLWPENAQFHHAQDVESVIQIIDDAYDSRSADLVLLDSPGFATKALDEILGVSDFVFSPIQMSQPDAVSAEATRAWMLEYYDRLAEGVQGPVHCFVANNIKNASRPSMTERKYLDHAREQLPLVKTIVPNRAAMALMTDTGPLGELIKRQTSDDYKGQRVNVGHCTDLLKIAIEVMNDILANNVWEKEDA</sequence>
<evidence type="ECO:0000313" key="2">
    <source>
        <dbReference type="Proteomes" id="UP000192330"/>
    </source>
</evidence>
<dbReference type="SUPFAM" id="SSF52540">
    <property type="entry name" value="P-loop containing nucleoside triphosphate hydrolases"/>
    <property type="match status" value="1"/>
</dbReference>
<dbReference type="PANTHER" id="PTHR13696:SF99">
    <property type="entry name" value="COBYRINIC ACID AC-DIAMIDE SYNTHASE"/>
    <property type="match status" value="1"/>
</dbReference>
<dbReference type="InterPro" id="IPR027417">
    <property type="entry name" value="P-loop_NTPase"/>
</dbReference>
<name>A0A1W2DYI1_9RHOB</name>
<dbReference type="Proteomes" id="UP000192330">
    <property type="component" value="Unassembled WGS sequence"/>
</dbReference>
<organism evidence="1 2">
    <name type="scientific">Primorskyibacter flagellatus</name>
    <dbReference type="NCBI Taxonomy" id="1387277"/>
    <lineage>
        <taxon>Bacteria</taxon>
        <taxon>Pseudomonadati</taxon>
        <taxon>Pseudomonadota</taxon>
        <taxon>Alphaproteobacteria</taxon>
        <taxon>Rhodobacterales</taxon>
        <taxon>Roseobacteraceae</taxon>
        <taxon>Primorskyibacter</taxon>
    </lineage>
</organism>
<accession>A0A1W2DYI1</accession>
<dbReference type="AlphaFoldDB" id="A0A1W2DYI1"/>
<dbReference type="STRING" id="1387277.SAMN06295998_11979"/>
<reference evidence="1 2" key="1">
    <citation type="submission" date="2017-04" db="EMBL/GenBank/DDBJ databases">
        <authorList>
            <person name="Afonso C.L."/>
            <person name="Miller P.J."/>
            <person name="Scott M.A."/>
            <person name="Spackman E."/>
            <person name="Goraichik I."/>
            <person name="Dimitrov K.M."/>
            <person name="Suarez D.L."/>
            <person name="Swayne D.E."/>
        </authorList>
    </citation>
    <scope>NUCLEOTIDE SEQUENCE [LARGE SCALE GENOMIC DNA]</scope>
    <source>
        <strain evidence="1 2">CGMCC 1.12644</strain>
    </source>
</reference>
<proteinExistence type="predicted"/>
<dbReference type="PANTHER" id="PTHR13696">
    <property type="entry name" value="P-LOOP CONTAINING NUCLEOSIDE TRIPHOSPHATE HYDROLASE"/>
    <property type="match status" value="1"/>
</dbReference>
<evidence type="ECO:0000313" key="1">
    <source>
        <dbReference type="EMBL" id="SMD02581.1"/>
    </source>
</evidence>
<dbReference type="Pfam" id="PF07015">
    <property type="entry name" value="VirC1"/>
    <property type="match status" value="1"/>
</dbReference>
<dbReference type="Gene3D" id="3.40.50.300">
    <property type="entry name" value="P-loop containing nucleotide triphosphate hydrolases"/>
    <property type="match status" value="1"/>
</dbReference>
<dbReference type="InterPro" id="IPR009744">
    <property type="entry name" value="VirC1"/>
</dbReference>
<keyword evidence="2" id="KW-1185">Reference proteome</keyword>
<gene>
    <name evidence="1" type="ORF">SAMN06295998_11979</name>
</gene>
<dbReference type="CDD" id="cd02042">
    <property type="entry name" value="ParAB_family"/>
    <property type="match status" value="1"/>
</dbReference>
<dbReference type="RefSeq" id="WP_084354130.1">
    <property type="nucleotide sequence ID" value="NZ_FWYD01000019.1"/>
</dbReference>